<sequence length="631" mass="65858">MCSRGAKGTYSSAYGRRVTSSRMQAPTHTTGAHRAHRRAPHASAHRPAARYEPHLDGLFTYCLSVLCDHEAATEALGAVLAIADRHGARCPEAEEERQSWLYALARWTCLRTLTERRRGRQAHRRTAPAPTTAQSRPTTSPGQESAPDEGAHPTPEDATTPAPAESPAAEARRRELATLAWPEAAGTTPEQREALELAVRHRLTPRAVASVLGLEPVAARELLAAAACEVERTRAALAVVETAGCPTVARLTGEHQVLLSAALRRELVRHVDDCPRCRRAAERVDAAGPWPGATVAPATARLPLVEAPRPSVHVALAQARRSRSGGPRFGRTGYPLDPKDHAARRDRLRARVVTTTVVATVVAAPVIALWAAYRGAPLTGEGHDGSKVTATEIEGAGERSDDPGTAYEKAGSTRPGDRHGVHPPDVTAEVVPTGGDRESAGRLTVAVRTSGPLTTITLTASARGPVDWTATTDARWLRLSRTAGTLAAGKSTTVAVAVNHAAAPRSPWRARIALDPSGSAVIIDGRGATTPPTGTTPAPTRPAPGSPDPTDGTGPRPTDPGPTDPGPDPTPTDPGPSDPGPTDPGPGPTDPGPTEPTPTDPAPTDPTDPPDPDPTDPPPTDPGPSDPAPTE</sequence>
<proteinExistence type="predicted"/>
<feature type="compositionally biased region" description="Low complexity" evidence="1">
    <location>
        <begin position="524"/>
        <end position="538"/>
    </location>
</feature>
<dbReference type="InterPro" id="IPR013783">
    <property type="entry name" value="Ig-like_fold"/>
</dbReference>
<feature type="region of interest" description="Disordered" evidence="1">
    <location>
        <begin position="116"/>
        <end position="173"/>
    </location>
</feature>
<evidence type="ECO:0000256" key="1">
    <source>
        <dbReference type="SAM" id="MobiDB-lite"/>
    </source>
</evidence>
<gene>
    <name evidence="4" type="ORF">OG849_14990</name>
</gene>
<accession>A0ABZ1EWJ0</accession>
<feature type="compositionally biased region" description="Low complexity" evidence="1">
    <location>
        <begin position="324"/>
        <end position="333"/>
    </location>
</feature>
<dbReference type="EMBL" id="CP109083">
    <property type="protein sequence ID" value="WSB08463.1"/>
    <property type="molecule type" value="Genomic_DNA"/>
</dbReference>
<evidence type="ECO:0000256" key="2">
    <source>
        <dbReference type="SAM" id="Phobius"/>
    </source>
</evidence>
<feature type="region of interest" description="Disordered" evidence="1">
    <location>
        <begin position="392"/>
        <end position="424"/>
    </location>
</feature>
<feature type="region of interest" description="Disordered" evidence="1">
    <location>
        <begin position="519"/>
        <end position="631"/>
    </location>
</feature>
<dbReference type="Gene3D" id="2.60.40.10">
    <property type="entry name" value="Immunoglobulins"/>
    <property type="match status" value="1"/>
</dbReference>
<dbReference type="Pfam" id="PF19190">
    <property type="entry name" value="BACON_2"/>
    <property type="match status" value="1"/>
</dbReference>
<feature type="compositionally biased region" description="Pro residues" evidence="1">
    <location>
        <begin position="557"/>
        <end position="607"/>
    </location>
</feature>
<feature type="compositionally biased region" description="Basic residues" evidence="1">
    <location>
        <begin position="31"/>
        <end position="47"/>
    </location>
</feature>
<keyword evidence="5" id="KW-1185">Reference proteome</keyword>
<feature type="region of interest" description="Disordered" evidence="1">
    <location>
        <begin position="1"/>
        <end position="47"/>
    </location>
</feature>
<keyword evidence="2" id="KW-0472">Membrane</keyword>
<evidence type="ECO:0000259" key="3">
    <source>
        <dbReference type="Pfam" id="PF19190"/>
    </source>
</evidence>
<feature type="region of interest" description="Disordered" evidence="1">
    <location>
        <begin position="318"/>
        <end position="340"/>
    </location>
</feature>
<keyword evidence="2" id="KW-1133">Transmembrane helix</keyword>
<evidence type="ECO:0000313" key="5">
    <source>
        <dbReference type="Proteomes" id="UP001356428"/>
    </source>
</evidence>
<name>A0ABZ1EWJ0_9ACTN</name>
<keyword evidence="2" id="KW-0812">Transmembrane</keyword>
<dbReference type="Proteomes" id="UP001356428">
    <property type="component" value="Chromosome"/>
</dbReference>
<feature type="compositionally biased region" description="Basic residues" evidence="1">
    <location>
        <begin position="117"/>
        <end position="126"/>
    </location>
</feature>
<protein>
    <recommendedName>
        <fullName evidence="3">BACON domain-containing protein</fullName>
    </recommendedName>
</protein>
<dbReference type="InterPro" id="IPR024361">
    <property type="entry name" value="BACON"/>
</dbReference>
<evidence type="ECO:0000313" key="4">
    <source>
        <dbReference type="EMBL" id="WSB08463.1"/>
    </source>
</evidence>
<feature type="compositionally biased region" description="Low complexity" evidence="1">
    <location>
        <begin position="156"/>
        <end position="169"/>
    </location>
</feature>
<feature type="transmembrane region" description="Helical" evidence="2">
    <location>
        <begin position="352"/>
        <end position="373"/>
    </location>
</feature>
<reference evidence="4 5" key="1">
    <citation type="submission" date="2022-10" db="EMBL/GenBank/DDBJ databases">
        <title>The complete genomes of actinobacterial strains from the NBC collection.</title>
        <authorList>
            <person name="Joergensen T.S."/>
            <person name="Alvarez Arevalo M."/>
            <person name="Sterndorff E.B."/>
            <person name="Faurdal D."/>
            <person name="Vuksanovic O."/>
            <person name="Mourched A.-S."/>
            <person name="Charusanti P."/>
            <person name="Shaw S."/>
            <person name="Blin K."/>
            <person name="Weber T."/>
        </authorList>
    </citation>
    <scope>NUCLEOTIDE SEQUENCE [LARGE SCALE GENOMIC DNA]</scope>
    <source>
        <strain evidence="4 5">NBC 01792</strain>
    </source>
</reference>
<feature type="compositionally biased region" description="Low complexity" evidence="1">
    <location>
        <begin position="127"/>
        <end position="141"/>
    </location>
</feature>
<feature type="domain" description="BACON" evidence="3">
    <location>
        <begin position="455"/>
        <end position="505"/>
    </location>
</feature>
<feature type="compositionally biased region" description="Pro residues" evidence="1">
    <location>
        <begin position="615"/>
        <end position="631"/>
    </location>
</feature>
<organism evidence="4 5">
    <name type="scientific">Streptomyces cyaneofuscatus</name>
    <dbReference type="NCBI Taxonomy" id="66883"/>
    <lineage>
        <taxon>Bacteria</taxon>
        <taxon>Bacillati</taxon>
        <taxon>Actinomycetota</taxon>
        <taxon>Actinomycetes</taxon>
        <taxon>Kitasatosporales</taxon>
        <taxon>Streptomycetaceae</taxon>
        <taxon>Streptomyces</taxon>
    </lineage>
</organism>